<dbReference type="InterPro" id="IPR000014">
    <property type="entry name" value="PAS"/>
</dbReference>
<reference evidence="7 8" key="1">
    <citation type="journal article" date="2008" name="PLoS Genet.">
        <title>Complete genome sequence of the complex carbohydrate-degrading marine bacterium, Saccharophagus degradans strain 2-40 T.</title>
        <authorList>
            <person name="Weiner R.M."/>
            <person name="Taylor L.E.II."/>
            <person name="Henrissat B."/>
            <person name="Hauser L."/>
            <person name="Land M."/>
            <person name="Coutinho P.M."/>
            <person name="Rancurel C."/>
            <person name="Saunders E.H."/>
            <person name="Longmire A.G."/>
            <person name="Zhang H."/>
            <person name="Bayer E.A."/>
            <person name="Gilbert H.J."/>
            <person name="Larimer F."/>
            <person name="Zhulin I.B."/>
            <person name="Ekborg N.A."/>
            <person name="Lamed R."/>
            <person name="Richardson P.M."/>
            <person name="Borovok I."/>
            <person name="Hutcheson S."/>
        </authorList>
    </citation>
    <scope>NUCLEOTIDE SEQUENCE [LARGE SCALE GENOMIC DNA]</scope>
    <source>
        <strain evidence="8">2-40 / ATCC 43961 / DSM 17024</strain>
    </source>
</reference>
<keyword evidence="8" id="KW-1185">Reference proteome</keyword>
<comment type="catalytic activity">
    <reaction evidence="3">
        <text>2 GTP = 3',3'-c-di-GMP + 2 diphosphate</text>
        <dbReference type="Rhea" id="RHEA:24898"/>
        <dbReference type="ChEBI" id="CHEBI:33019"/>
        <dbReference type="ChEBI" id="CHEBI:37565"/>
        <dbReference type="ChEBI" id="CHEBI:58805"/>
        <dbReference type="EC" id="2.7.7.65"/>
    </reaction>
</comment>
<gene>
    <name evidence="7" type="ordered locus">Sde_3232</name>
</gene>
<dbReference type="CDD" id="cd01949">
    <property type="entry name" value="GGDEF"/>
    <property type="match status" value="1"/>
</dbReference>
<dbReference type="OrthoDB" id="5620448at2"/>
<dbReference type="SUPFAM" id="SSF55785">
    <property type="entry name" value="PYP-like sensor domain (PAS domain)"/>
    <property type="match status" value="1"/>
</dbReference>
<dbReference type="Gene3D" id="3.30.450.20">
    <property type="entry name" value="PAS domain"/>
    <property type="match status" value="1"/>
</dbReference>
<sequence>MIRINPAVRLSFGLVILMLSILLLAQALGLTPNVEKKQLAARQQISETLAFQVLLAMSRMDERLLQQMIDNAVMRNPELESAGVRFPTGGYMRYTEDHDKKWLLKESNHSSPEFVEIPLVLSGVNRGALEITYVPLTAGEKSYFGLSNTVFLVLFLCCSAFIGFWFFIKRALHHLDPSSVVPARVRNAMNVLAEGVFILDKREQIVLVNTALTSKLKSDERRLLGRKASALGWKTDDSEKSLPWEKTIATGEKQMDIRLEMPVNKNETKVFRVNAVPILDEKGNNQGVIASFDDVSELEAKNEQLQLLVGKLAAIQGAIEDKNRKLEYLASRDPLTDCYNRRAMRERLDDEFAKAQNSGKDLVCIMLDIDHFKRVNDTYGHGVGDVVIKMVAQVVKEAVRDSDIVARFGGEEFCVVLPNATVEQVKIIAKRCRMTIETQNCGGVKVTSSFGIAALSLGAKSPNDLIHQADEALYNSKQNGRNMVSVWQPSMVIESGPK</sequence>
<dbReference type="InterPro" id="IPR043128">
    <property type="entry name" value="Rev_trsase/Diguanyl_cyclase"/>
</dbReference>
<dbReference type="GO" id="GO:0043709">
    <property type="term" value="P:cell adhesion involved in single-species biofilm formation"/>
    <property type="evidence" value="ECO:0007669"/>
    <property type="project" value="TreeGrafter"/>
</dbReference>
<dbReference type="InterPro" id="IPR000160">
    <property type="entry name" value="GGDEF_dom"/>
</dbReference>
<evidence type="ECO:0000256" key="4">
    <source>
        <dbReference type="SAM" id="Phobius"/>
    </source>
</evidence>
<evidence type="ECO:0000313" key="8">
    <source>
        <dbReference type="Proteomes" id="UP000001947"/>
    </source>
</evidence>
<accession>Q21FP0</accession>
<dbReference type="Pfam" id="PF00990">
    <property type="entry name" value="GGDEF"/>
    <property type="match status" value="1"/>
</dbReference>
<dbReference type="PANTHER" id="PTHR45138:SF9">
    <property type="entry name" value="DIGUANYLATE CYCLASE DGCM-RELATED"/>
    <property type="match status" value="1"/>
</dbReference>
<dbReference type="FunFam" id="3.30.70.270:FF:000001">
    <property type="entry name" value="Diguanylate cyclase domain protein"/>
    <property type="match status" value="1"/>
</dbReference>
<dbReference type="SMART" id="SM00267">
    <property type="entry name" value="GGDEF"/>
    <property type="match status" value="1"/>
</dbReference>
<dbReference type="Proteomes" id="UP000001947">
    <property type="component" value="Chromosome"/>
</dbReference>
<feature type="domain" description="PAC" evidence="5">
    <location>
        <begin position="253"/>
        <end position="307"/>
    </location>
</feature>
<dbReference type="PROSITE" id="PS50887">
    <property type="entry name" value="GGDEF"/>
    <property type="match status" value="1"/>
</dbReference>
<dbReference type="InterPro" id="IPR000700">
    <property type="entry name" value="PAS-assoc_C"/>
</dbReference>
<evidence type="ECO:0000256" key="1">
    <source>
        <dbReference type="ARBA" id="ARBA00001946"/>
    </source>
</evidence>
<dbReference type="AlphaFoldDB" id="Q21FP0"/>
<comment type="cofactor">
    <cofactor evidence="1">
        <name>Mg(2+)</name>
        <dbReference type="ChEBI" id="CHEBI:18420"/>
    </cofactor>
</comment>
<evidence type="ECO:0000259" key="6">
    <source>
        <dbReference type="PROSITE" id="PS50887"/>
    </source>
</evidence>
<evidence type="ECO:0000313" key="7">
    <source>
        <dbReference type="EMBL" id="ABD82489.1"/>
    </source>
</evidence>
<dbReference type="SUPFAM" id="SSF55073">
    <property type="entry name" value="Nucleotide cyclase"/>
    <property type="match status" value="1"/>
</dbReference>
<dbReference type="HOGENOM" id="CLU_541501_0_0_6"/>
<proteinExistence type="predicted"/>
<dbReference type="EMBL" id="CP000282">
    <property type="protein sequence ID" value="ABD82489.1"/>
    <property type="molecule type" value="Genomic_DNA"/>
</dbReference>
<feature type="domain" description="GGDEF" evidence="6">
    <location>
        <begin position="360"/>
        <end position="489"/>
    </location>
</feature>
<dbReference type="InterPro" id="IPR050469">
    <property type="entry name" value="Diguanylate_Cyclase"/>
</dbReference>
<keyword evidence="4" id="KW-0812">Transmembrane</keyword>
<dbReference type="PANTHER" id="PTHR45138">
    <property type="entry name" value="REGULATORY COMPONENTS OF SENSORY TRANSDUCTION SYSTEM"/>
    <property type="match status" value="1"/>
</dbReference>
<dbReference type="KEGG" id="sde:Sde_3232"/>
<keyword evidence="4" id="KW-1133">Transmembrane helix</keyword>
<dbReference type="Pfam" id="PF13426">
    <property type="entry name" value="PAS_9"/>
    <property type="match status" value="1"/>
</dbReference>
<dbReference type="InterPro" id="IPR029787">
    <property type="entry name" value="Nucleotide_cyclase"/>
</dbReference>
<feature type="transmembrane region" description="Helical" evidence="4">
    <location>
        <begin position="150"/>
        <end position="168"/>
    </location>
</feature>
<dbReference type="GeneID" id="98614856"/>
<dbReference type="PROSITE" id="PS50113">
    <property type="entry name" value="PAC"/>
    <property type="match status" value="1"/>
</dbReference>
<dbReference type="Gene3D" id="3.30.70.270">
    <property type="match status" value="1"/>
</dbReference>
<dbReference type="CDD" id="cd00130">
    <property type="entry name" value="PAS"/>
    <property type="match status" value="1"/>
</dbReference>
<dbReference type="GO" id="GO:1902201">
    <property type="term" value="P:negative regulation of bacterial-type flagellum-dependent cell motility"/>
    <property type="evidence" value="ECO:0007669"/>
    <property type="project" value="TreeGrafter"/>
</dbReference>
<dbReference type="NCBIfam" id="TIGR00229">
    <property type="entry name" value="sensory_box"/>
    <property type="match status" value="1"/>
</dbReference>
<evidence type="ECO:0000259" key="5">
    <source>
        <dbReference type="PROSITE" id="PS50113"/>
    </source>
</evidence>
<dbReference type="EC" id="2.7.7.65" evidence="2"/>
<name>Q21FP0_SACD2</name>
<organism evidence="7 8">
    <name type="scientific">Saccharophagus degradans (strain 2-40 / ATCC 43961 / DSM 17024)</name>
    <dbReference type="NCBI Taxonomy" id="203122"/>
    <lineage>
        <taxon>Bacteria</taxon>
        <taxon>Pseudomonadati</taxon>
        <taxon>Pseudomonadota</taxon>
        <taxon>Gammaproteobacteria</taxon>
        <taxon>Cellvibrionales</taxon>
        <taxon>Cellvibrionaceae</taxon>
        <taxon>Saccharophagus</taxon>
    </lineage>
</organism>
<dbReference type="GO" id="GO:0052621">
    <property type="term" value="F:diguanylate cyclase activity"/>
    <property type="evidence" value="ECO:0007669"/>
    <property type="project" value="UniProtKB-EC"/>
</dbReference>
<dbReference type="InterPro" id="IPR035965">
    <property type="entry name" value="PAS-like_dom_sf"/>
</dbReference>
<evidence type="ECO:0000256" key="2">
    <source>
        <dbReference type="ARBA" id="ARBA00012528"/>
    </source>
</evidence>
<dbReference type="RefSeq" id="WP_011469705.1">
    <property type="nucleotide sequence ID" value="NC_007912.1"/>
</dbReference>
<dbReference type="eggNOG" id="COG2199">
    <property type="taxonomic scope" value="Bacteria"/>
</dbReference>
<dbReference type="GO" id="GO:0005886">
    <property type="term" value="C:plasma membrane"/>
    <property type="evidence" value="ECO:0007669"/>
    <property type="project" value="TreeGrafter"/>
</dbReference>
<evidence type="ECO:0000256" key="3">
    <source>
        <dbReference type="ARBA" id="ARBA00034247"/>
    </source>
</evidence>
<keyword evidence="4" id="KW-0472">Membrane</keyword>
<dbReference type="NCBIfam" id="TIGR00254">
    <property type="entry name" value="GGDEF"/>
    <property type="match status" value="1"/>
</dbReference>
<dbReference type="STRING" id="203122.Sde_3232"/>
<protein>
    <recommendedName>
        <fullName evidence="2">diguanylate cyclase</fullName>
        <ecNumber evidence="2">2.7.7.65</ecNumber>
    </recommendedName>
</protein>
<dbReference type="eggNOG" id="COG3290">
    <property type="taxonomic scope" value="Bacteria"/>
</dbReference>